<sequence>MELSKVTLEIFTKLEQKWLSHCQTAKKTRILSIDGGGTTGIVAGAALIHLEDQIRLKTGDAHAQIADFFDLVTGTGIGAVLAAMLVADDGSGRPLYTARDAVNSVSEKNADMFKLRFGGVFRRRRRYSGGSMEKALAELLTREDGKVLTLKDTCKPLLVPCYDMKSSAPFVFSRADASESASFDFEMWKVCRATSATPGVFKPFSLISVDGKTSCSAVDGGLVMNNPTAAAVTHVLNNKRDFPSVNGVDDLLVLSLGNGPLSGGKAGRSNGKCSPSSVVDIVLDGVSETIDQMVGNAFCYNRADYVRIQAFGLGSEVVAGQRSKEEADVLKERGVESLPFGGKRLLTETNGERIEGFVQRLVACGRSSLPPSPCKNSGISPLANGR</sequence>
<keyword evidence="2 6" id="KW-0378">Hydrolase</keyword>
<proteinExistence type="inferred from homology"/>
<evidence type="ECO:0000313" key="9">
    <source>
        <dbReference type="Proteomes" id="UP000290289"/>
    </source>
</evidence>
<dbReference type="InterPro" id="IPR016035">
    <property type="entry name" value="Acyl_Trfase/lysoPLipase"/>
</dbReference>
<dbReference type="GO" id="GO:0016042">
    <property type="term" value="P:lipid catabolic process"/>
    <property type="evidence" value="ECO:0007669"/>
    <property type="project" value="UniProtKB-KW"/>
</dbReference>
<reference evidence="8 9" key="1">
    <citation type="submission" date="2018-10" db="EMBL/GenBank/DDBJ databases">
        <title>A high-quality apple genome assembly.</title>
        <authorList>
            <person name="Hu J."/>
        </authorList>
    </citation>
    <scope>NUCLEOTIDE SEQUENCE [LARGE SCALE GENOMIC DNA]</scope>
    <source>
        <strain evidence="9">cv. HFTH1</strain>
        <tissue evidence="8">Young leaf</tissue>
    </source>
</reference>
<comment type="similarity">
    <text evidence="1 6">Belongs to the patatin family.</text>
</comment>
<dbReference type="Gene3D" id="3.40.1090.10">
    <property type="entry name" value="Cytosolic phospholipase A2 catalytic domain"/>
    <property type="match status" value="1"/>
</dbReference>
<dbReference type="AlphaFoldDB" id="A0A498KAA5"/>
<keyword evidence="9" id="KW-1185">Reference proteome</keyword>
<evidence type="ECO:0000259" key="7">
    <source>
        <dbReference type="PROSITE" id="PS51635"/>
    </source>
</evidence>
<dbReference type="GO" id="GO:0016787">
    <property type="term" value="F:hydrolase activity"/>
    <property type="evidence" value="ECO:0007669"/>
    <property type="project" value="UniProtKB-KW"/>
</dbReference>
<dbReference type="STRING" id="3750.A0A498KAA5"/>
<evidence type="ECO:0000256" key="1">
    <source>
        <dbReference type="ARBA" id="ARBA00010240"/>
    </source>
</evidence>
<evidence type="ECO:0000256" key="2">
    <source>
        <dbReference type="ARBA" id="ARBA00022801"/>
    </source>
</evidence>
<accession>A0A498KAA5</accession>
<dbReference type="Pfam" id="PF01734">
    <property type="entry name" value="Patatin"/>
    <property type="match status" value="1"/>
</dbReference>
<dbReference type="CDD" id="cd07199">
    <property type="entry name" value="Pat17_PNPLA8_PNPLA9_like"/>
    <property type="match status" value="1"/>
</dbReference>
<evidence type="ECO:0000256" key="5">
    <source>
        <dbReference type="PROSITE-ProRule" id="PRU01161"/>
    </source>
</evidence>
<feature type="short sequence motif" description="GXGXXG" evidence="5">
    <location>
        <begin position="35"/>
        <end position="40"/>
    </location>
</feature>
<gene>
    <name evidence="8" type="ORF">DVH24_002833</name>
</gene>
<dbReference type="OrthoDB" id="630895at2759"/>
<organism evidence="8 9">
    <name type="scientific">Malus domestica</name>
    <name type="common">Apple</name>
    <name type="synonym">Pyrus malus</name>
    <dbReference type="NCBI Taxonomy" id="3750"/>
    <lineage>
        <taxon>Eukaryota</taxon>
        <taxon>Viridiplantae</taxon>
        <taxon>Streptophyta</taxon>
        <taxon>Embryophyta</taxon>
        <taxon>Tracheophyta</taxon>
        <taxon>Spermatophyta</taxon>
        <taxon>Magnoliopsida</taxon>
        <taxon>eudicotyledons</taxon>
        <taxon>Gunneridae</taxon>
        <taxon>Pentapetalae</taxon>
        <taxon>rosids</taxon>
        <taxon>fabids</taxon>
        <taxon>Rosales</taxon>
        <taxon>Rosaceae</taxon>
        <taxon>Amygdaloideae</taxon>
        <taxon>Maleae</taxon>
        <taxon>Malus</taxon>
    </lineage>
</organism>
<dbReference type="Proteomes" id="UP000290289">
    <property type="component" value="Chromosome 3"/>
</dbReference>
<name>A0A498KAA5_MALDO</name>
<keyword evidence="4 6" id="KW-0443">Lipid metabolism</keyword>
<evidence type="ECO:0000313" key="8">
    <source>
        <dbReference type="EMBL" id="RXI02755.1"/>
    </source>
</evidence>
<evidence type="ECO:0000256" key="4">
    <source>
        <dbReference type="ARBA" id="ARBA00023098"/>
    </source>
</evidence>
<keyword evidence="3 6" id="KW-0442">Lipid degradation</keyword>
<comment type="caution">
    <text evidence="8">The sequence shown here is derived from an EMBL/GenBank/DDBJ whole genome shotgun (WGS) entry which is preliminary data.</text>
</comment>
<dbReference type="PANTHER" id="PTHR32241:SF13">
    <property type="entry name" value="INACTIVE PATATIN-LIKE PROTEIN 9-RELATED"/>
    <property type="match status" value="1"/>
</dbReference>
<comment type="function">
    <text evidence="6">Lipolytic acyl hydrolase (LAH).</text>
</comment>
<dbReference type="PROSITE" id="PS51635">
    <property type="entry name" value="PNPLA"/>
    <property type="match status" value="1"/>
</dbReference>
<dbReference type="EC" id="3.1.1.-" evidence="6"/>
<feature type="short sequence motif" description="DGA/G" evidence="5">
    <location>
        <begin position="219"/>
        <end position="221"/>
    </location>
</feature>
<dbReference type="EMBL" id="RDQH01000329">
    <property type="protein sequence ID" value="RXI02755.1"/>
    <property type="molecule type" value="Genomic_DNA"/>
</dbReference>
<dbReference type="Gramene" id="mRNA:MD03G0216900">
    <property type="protein sequence ID" value="mRNA:MD03G0216900"/>
    <property type="gene ID" value="MD03G0216900"/>
</dbReference>
<dbReference type="PANTHER" id="PTHR32241">
    <property type="entry name" value="PATATIN-LIKE PROTEIN 6"/>
    <property type="match status" value="1"/>
</dbReference>
<dbReference type="SUPFAM" id="SSF52151">
    <property type="entry name" value="FabD/lysophospholipase-like"/>
    <property type="match status" value="1"/>
</dbReference>
<feature type="domain" description="PNPLA" evidence="7">
    <location>
        <begin position="31"/>
        <end position="232"/>
    </location>
</feature>
<evidence type="ECO:0000256" key="6">
    <source>
        <dbReference type="RuleBase" id="RU361262"/>
    </source>
</evidence>
<comment type="domain">
    <text evidence="6">The nitrogen atoms of the two glycine residues in the GGXR motif define the oxyanion hole, and stabilize the oxyanion that forms during the nucleophilic attack by the catalytic serine during substrate cleavage.</text>
</comment>
<evidence type="ECO:0000256" key="3">
    <source>
        <dbReference type="ARBA" id="ARBA00022963"/>
    </source>
</evidence>
<protein>
    <recommendedName>
        <fullName evidence="6">Patatin</fullName>
        <ecNumber evidence="6">3.1.1.-</ecNumber>
    </recommendedName>
</protein>
<dbReference type="InterPro" id="IPR002641">
    <property type="entry name" value="PNPLA_dom"/>
</dbReference>
<comment type="caution">
    <text evidence="5">Lacks conserved residue(s) required for the propagation of feature annotation.</text>
</comment>
<dbReference type="SMR" id="A0A498KAA5"/>